<evidence type="ECO:0000313" key="1">
    <source>
        <dbReference type="EMBL" id="KAF2711512.1"/>
    </source>
</evidence>
<reference evidence="1" key="1">
    <citation type="journal article" date="2020" name="Stud. Mycol.">
        <title>101 Dothideomycetes genomes: a test case for predicting lifestyles and emergence of pathogens.</title>
        <authorList>
            <person name="Haridas S."/>
            <person name="Albert R."/>
            <person name="Binder M."/>
            <person name="Bloem J."/>
            <person name="Labutti K."/>
            <person name="Salamov A."/>
            <person name="Andreopoulos B."/>
            <person name="Baker S."/>
            <person name="Barry K."/>
            <person name="Bills G."/>
            <person name="Bluhm B."/>
            <person name="Cannon C."/>
            <person name="Castanera R."/>
            <person name="Culley D."/>
            <person name="Daum C."/>
            <person name="Ezra D."/>
            <person name="Gonzalez J."/>
            <person name="Henrissat B."/>
            <person name="Kuo A."/>
            <person name="Liang C."/>
            <person name="Lipzen A."/>
            <person name="Lutzoni F."/>
            <person name="Magnuson J."/>
            <person name="Mondo S."/>
            <person name="Nolan M."/>
            <person name="Ohm R."/>
            <person name="Pangilinan J."/>
            <person name="Park H.-J."/>
            <person name="Ramirez L."/>
            <person name="Alfaro M."/>
            <person name="Sun H."/>
            <person name="Tritt A."/>
            <person name="Yoshinaga Y."/>
            <person name="Zwiers L.-H."/>
            <person name="Turgeon B."/>
            <person name="Goodwin S."/>
            <person name="Spatafora J."/>
            <person name="Crous P."/>
            <person name="Grigoriev I."/>
        </authorList>
    </citation>
    <scope>NUCLEOTIDE SEQUENCE</scope>
    <source>
        <strain evidence="1">CBS 279.74</strain>
    </source>
</reference>
<name>A0A6G1KGA9_9PLEO</name>
<dbReference type="Proteomes" id="UP000799428">
    <property type="component" value="Unassembled WGS sequence"/>
</dbReference>
<organism evidence="1 2">
    <name type="scientific">Pleomassaria siparia CBS 279.74</name>
    <dbReference type="NCBI Taxonomy" id="1314801"/>
    <lineage>
        <taxon>Eukaryota</taxon>
        <taxon>Fungi</taxon>
        <taxon>Dikarya</taxon>
        <taxon>Ascomycota</taxon>
        <taxon>Pezizomycotina</taxon>
        <taxon>Dothideomycetes</taxon>
        <taxon>Pleosporomycetidae</taxon>
        <taxon>Pleosporales</taxon>
        <taxon>Pleomassariaceae</taxon>
        <taxon>Pleomassaria</taxon>
    </lineage>
</organism>
<sequence length="176" mass="19632">MALQLVQMPANVCKYLHHLHHLHHLPSPAVTCKHLQLAKTLGKDAIWRYCPGFAGVKVKVKPGRPHHFSTSRAFLSRSLADTAGAPEATSPTLTSITARTWRSTSACEVHVGDFWQRRASRGFWVGLGVGVIQEAQWVIMSLNWQANTPLPWNVTMSWDCTKVDDQPIHSTTVCPF</sequence>
<evidence type="ECO:0000313" key="2">
    <source>
        <dbReference type="Proteomes" id="UP000799428"/>
    </source>
</evidence>
<dbReference type="AlphaFoldDB" id="A0A6G1KGA9"/>
<keyword evidence="2" id="KW-1185">Reference proteome</keyword>
<dbReference type="EMBL" id="MU005767">
    <property type="protein sequence ID" value="KAF2711512.1"/>
    <property type="molecule type" value="Genomic_DNA"/>
</dbReference>
<accession>A0A6G1KGA9</accession>
<protein>
    <submittedName>
        <fullName evidence="1">Uncharacterized protein</fullName>
    </submittedName>
</protein>
<gene>
    <name evidence="1" type="ORF">K504DRAFT_532093</name>
</gene>
<proteinExistence type="predicted"/>